<dbReference type="Gene3D" id="1.20.58.390">
    <property type="entry name" value="Neurotransmitter-gated ion-channel transmembrane domain"/>
    <property type="match status" value="1"/>
</dbReference>
<dbReference type="InterPro" id="IPR014044">
    <property type="entry name" value="CAP_dom"/>
</dbReference>
<dbReference type="CDD" id="cd05382">
    <property type="entry name" value="CAP_GAPR1-like"/>
    <property type="match status" value="1"/>
</dbReference>
<dbReference type="InterPro" id="IPR035940">
    <property type="entry name" value="CAP_sf"/>
</dbReference>
<evidence type="ECO:0000313" key="2">
    <source>
        <dbReference type="EMBL" id="KAK2572994.1"/>
    </source>
</evidence>
<proteinExistence type="predicted"/>
<organism evidence="2 3">
    <name type="scientific">Acropora cervicornis</name>
    <name type="common">Staghorn coral</name>
    <dbReference type="NCBI Taxonomy" id="6130"/>
    <lineage>
        <taxon>Eukaryota</taxon>
        <taxon>Metazoa</taxon>
        <taxon>Cnidaria</taxon>
        <taxon>Anthozoa</taxon>
        <taxon>Hexacorallia</taxon>
        <taxon>Scleractinia</taxon>
        <taxon>Astrocoeniina</taxon>
        <taxon>Acroporidae</taxon>
        <taxon>Acropora</taxon>
    </lineage>
</organism>
<dbReference type="EMBL" id="JARQWQ010000003">
    <property type="protein sequence ID" value="KAK2572994.1"/>
    <property type="molecule type" value="Genomic_DNA"/>
</dbReference>
<dbReference type="InterPro" id="IPR036719">
    <property type="entry name" value="Neuro-gated_channel_TM_sf"/>
</dbReference>
<dbReference type="SUPFAM" id="SSF90112">
    <property type="entry name" value="Neurotransmitter-gated ion-channel transmembrane pore"/>
    <property type="match status" value="1"/>
</dbReference>
<reference evidence="2" key="2">
    <citation type="journal article" date="2023" name="Science">
        <title>Genomic signatures of disease resistance in endangered staghorn corals.</title>
        <authorList>
            <person name="Vollmer S.V."/>
            <person name="Selwyn J.D."/>
            <person name="Despard B.A."/>
            <person name="Roesel C.L."/>
        </authorList>
    </citation>
    <scope>NUCLEOTIDE SEQUENCE</scope>
    <source>
        <strain evidence="2">K2</strain>
    </source>
</reference>
<dbReference type="PANTHER" id="PTHR10334">
    <property type="entry name" value="CYSTEINE-RICH SECRETORY PROTEIN-RELATED"/>
    <property type="match status" value="1"/>
</dbReference>
<dbReference type="AlphaFoldDB" id="A0AAD9R4N4"/>
<name>A0AAD9R4N4_ACRCE</name>
<dbReference type="Proteomes" id="UP001249851">
    <property type="component" value="Unassembled WGS sequence"/>
</dbReference>
<evidence type="ECO:0000313" key="3">
    <source>
        <dbReference type="Proteomes" id="UP001249851"/>
    </source>
</evidence>
<dbReference type="Pfam" id="PF00188">
    <property type="entry name" value="CAP"/>
    <property type="match status" value="1"/>
</dbReference>
<dbReference type="InterPro" id="IPR006029">
    <property type="entry name" value="Neurotrans-gated_channel_TM"/>
</dbReference>
<keyword evidence="3" id="KW-1185">Reference proteome</keyword>
<sequence length="625" mass="70201">MVVTSFSVLTFAFPPECGERVTLVIESFLAMSVVIFNVADDIPVTSISTPLIVKILLAAMIQIGFSLIANCVSLNMYRKTEMPQWVRVFFLHYLARMLYMDTGHPKADVMSVRRVNVRVDETELNYHKLAGAKPFQPVNWIPGKVPEIETKHTNPIIKMTEGITEVVRGSLREEDNERDREFWIFASQIADRIFMIISGIFCKDLSSGKTALISLDYFVLMNFCHRVHWWDMSALVILAWALVFARLDFSAAEVERKNVSSSPIIELEAEKEKTQTINTAPITIHIPIPSSHTSEDTSDTPGAIATEAPEGTYILPVTEHKKQETSPAVNLIINLRLLMDLERKPEHGEPLTILSDGTPKPILKATPAEYIAHEGKVLAPSSNLNSIPHQDELSTPPNSRFSSEVHLNGNFTIGQQQPQRNSIGPAFLFIPKRRVLHNVRSVVRAFVPGDKAQATELPKFREQILSAHNLKRQIHKVPLLAEDNQLDTEAQGFAMKLANQENITHSSLQDRLGQGENIAIRCALKAQVAKLTGIRATNLWYDEGKNFNWNLKSLSPATQRFTQMVWKNTTKAGFGRAKFLNKDGKTCFVVVARYTPAGNVKGKLMDNVLLPSKRNRLFYRSKIEA</sequence>
<protein>
    <submittedName>
        <fullName evidence="2">Golgi-associated plant pathogenesis-related protein 1</fullName>
    </submittedName>
</protein>
<dbReference type="SUPFAM" id="SSF55797">
    <property type="entry name" value="PR-1-like"/>
    <property type="match status" value="1"/>
</dbReference>
<dbReference type="GO" id="GO:0006811">
    <property type="term" value="P:monoatomic ion transport"/>
    <property type="evidence" value="ECO:0007669"/>
    <property type="project" value="InterPro"/>
</dbReference>
<reference evidence="2" key="1">
    <citation type="journal article" date="2023" name="G3 (Bethesda)">
        <title>Whole genome assembly and annotation of the endangered Caribbean coral Acropora cervicornis.</title>
        <authorList>
            <person name="Selwyn J.D."/>
            <person name="Vollmer S.V."/>
        </authorList>
    </citation>
    <scope>NUCLEOTIDE SEQUENCE</scope>
    <source>
        <strain evidence="2">K2</strain>
    </source>
</reference>
<dbReference type="SMART" id="SM00198">
    <property type="entry name" value="SCP"/>
    <property type="match status" value="1"/>
</dbReference>
<dbReference type="InterPro" id="IPR038050">
    <property type="entry name" value="Neuro_actylchol_rec"/>
</dbReference>
<dbReference type="Pfam" id="PF02932">
    <property type="entry name" value="Neur_chan_memb"/>
    <property type="match status" value="1"/>
</dbReference>
<dbReference type="Gene3D" id="3.40.33.10">
    <property type="entry name" value="CAP"/>
    <property type="match status" value="1"/>
</dbReference>
<comment type="caution">
    <text evidence="2">The sequence shown here is derived from an EMBL/GenBank/DDBJ whole genome shotgun (WGS) entry which is preliminary data.</text>
</comment>
<dbReference type="InterPro" id="IPR034113">
    <property type="entry name" value="SCP_GAPR1-like"/>
</dbReference>
<gene>
    <name evidence="2" type="ORF">P5673_002016</name>
</gene>
<dbReference type="GO" id="GO:0016020">
    <property type="term" value="C:membrane"/>
    <property type="evidence" value="ECO:0007669"/>
    <property type="project" value="InterPro"/>
</dbReference>
<dbReference type="InterPro" id="IPR001283">
    <property type="entry name" value="CRISP-related"/>
</dbReference>
<dbReference type="CDD" id="cd19051">
    <property type="entry name" value="LGIC_TM_cation"/>
    <property type="match status" value="1"/>
</dbReference>
<accession>A0AAD9R4N4</accession>
<evidence type="ECO:0000259" key="1">
    <source>
        <dbReference type="SMART" id="SM00198"/>
    </source>
</evidence>
<feature type="domain" description="SCP" evidence="1">
    <location>
        <begin position="459"/>
        <end position="602"/>
    </location>
</feature>